<dbReference type="InterPro" id="IPR039353">
    <property type="entry name" value="TF_Adf1"/>
</dbReference>
<gene>
    <name evidence="2" type="ORF">TKK_008309</name>
</gene>
<accession>A0ABD2WZB9</accession>
<dbReference type="PANTHER" id="PTHR12243:SF67">
    <property type="entry name" value="COREPRESSOR OF PANGOLIN, ISOFORM A-RELATED"/>
    <property type="match status" value="1"/>
</dbReference>
<evidence type="ECO:0000313" key="3">
    <source>
        <dbReference type="Proteomes" id="UP001627154"/>
    </source>
</evidence>
<dbReference type="PROSITE" id="PS51029">
    <property type="entry name" value="MADF"/>
    <property type="match status" value="1"/>
</dbReference>
<proteinExistence type="predicted"/>
<feature type="domain" description="MADF" evidence="1">
    <location>
        <begin position="7"/>
        <end position="108"/>
    </location>
</feature>
<organism evidence="2 3">
    <name type="scientific">Trichogramma kaykai</name>
    <dbReference type="NCBI Taxonomy" id="54128"/>
    <lineage>
        <taxon>Eukaryota</taxon>
        <taxon>Metazoa</taxon>
        <taxon>Ecdysozoa</taxon>
        <taxon>Arthropoda</taxon>
        <taxon>Hexapoda</taxon>
        <taxon>Insecta</taxon>
        <taxon>Pterygota</taxon>
        <taxon>Neoptera</taxon>
        <taxon>Endopterygota</taxon>
        <taxon>Hymenoptera</taxon>
        <taxon>Apocrita</taxon>
        <taxon>Proctotrupomorpha</taxon>
        <taxon>Chalcidoidea</taxon>
        <taxon>Trichogrammatidae</taxon>
        <taxon>Trichogramma</taxon>
    </lineage>
</organism>
<sequence>MSSYTDIIIYGVQTRPYIFNKKFGQYKSQEEKNNGFKEIADSINDFNLSSNANLPLVNGNQVQSEWNRLFNDFKLAYKQVKASKSGDGASRTTFPYFKEMSFLIPHLEQRPVLSSLHNNNLTYEGPSTSKSVTPSFYRKRPLQAPAPDNHGKKKYKKTTDIDKINHNFLQILENFNKDLNTNDMSSSASVNQNHDSTAAPAAAVNTSASISSSTLVNQVYKNTAAATVNSSASINSIDTVNLSDSVPSGFNYTNLLMEIFKGVPPGEEIDCLNFVLDDFHAFEESINN</sequence>
<dbReference type="InterPro" id="IPR006578">
    <property type="entry name" value="MADF-dom"/>
</dbReference>
<keyword evidence="3" id="KW-1185">Reference proteome</keyword>
<evidence type="ECO:0000259" key="1">
    <source>
        <dbReference type="PROSITE" id="PS51029"/>
    </source>
</evidence>
<reference evidence="2 3" key="1">
    <citation type="journal article" date="2024" name="bioRxiv">
        <title>A reference genome for Trichogramma kaykai: A tiny desert-dwelling parasitoid wasp with competing sex-ratio distorters.</title>
        <authorList>
            <person name="Culotta J."/>
            <person name="Lindsey A.R."/>
        </authorList>
    </citation>
    <scope>NUCLEOTIDE SEQUENCE [LARGE SCALE GENOMIC DNA]</scope>
    <source>
        <strain evidence="2 3">KSX58</strain>
    </source>
</reference>
<dbReference type="SMART" id="SM00595">
    <property type="entry name" value="MADF"/>
    <property type="match status" value="1"/>
</dbReference>
<protein>
    <recommendedName>
        <fullName evidence="1">MADF domain-containing protein</fullName>
    </recommendedName>
</protein>
<dbReference type="Proteomes" id="UP001627154">
    <property type="component" value="Unassembled WGS sequence"/>
</dbReference>
<dbReference type="PANTHER" id="PTHR12243">
    <property type="entry name" value="MADF DOMAIN TRANSCRIPTION FACTOR"/>
    <property type="match status" value="1"/>
</dbReference>
<evidence type="ECO:0000313" key="2">
    <source>
        <dbReference type="EMBL" id="KAL3398098.1"/>
    </source>
</evidence>
<comment type="caution">
    <text evidence="2">The sequence shown here is derived from an EMBL/GenBank/DDBJ whole genome shotgun (WGS) entry which is preliminary data.</text>
</comment>
<dbReference type="AlphaFoldDB" id="A0ABD2WZB9"/>
<dbReference type="EMBL" id="JBJJXI010000060">
    <property type="protein sequence ID" value="KAL3398098.1"/>
    <property type="molecule type" value="Genomic_DNA"/>
</dbReference>
<dbReference type="Pfam" id="PF10545">
    <property type="entry name" value="MADF_DNA_bdg"/>
    <property type="match status" value="1"/>
</dbReference>
<name>A0ABD2WZB9_9HYME</name>